<dbReference type="EMBL" id="BKCJ011867814">
    <property type="protein sequence ID" value="GFD59665.1"/>
    <property type="molecule type" value="Genomic_DNA"/>
</dbReference>
<proteinExistence type="predicted"/>
<accession>A0A699XIC1</accession>
<name>A0A699XIC1_TANCI</name>
<evidence type="ECO:0000256" key="1">
    <source>
        <dbReference type="SAM" id="MobiDB-lite"/>
    </source>
</evidence>
<feature type="compositionally biased region" description="Basic and acidic residues" evidence="1">
    <location>
        <begin position="68"/>
        <end position="82"/>
    </location>
</feature>
<feature type="non-terminal residue" evidence="2">
    <location>
        <position position="1"/>
    </location>
</feature>
<sequence>AVWRDLTAAAGADDQTGGQRRDFGCLAAQLREQGADQRFAGFPRVLGHGRQRRRGQLRRGNIVEADDRDLAGHAAAERGEPA</sequence>
<reference evidence="2" key="1">
    <citation type="journal article" date="2019" name="Sci. Rep.">
        <title>Draft genome of Tanacetum cinerariifolium, the natural source of mosquito coil.</title>
        <authorList>
            <person name="Yamashiro T."/>
            <person name="Shiraishi A."/>
            <person name="Satake H."/>
            <person name="Nakayama K."/>
        </authorList>
    </citation>
    <scope>NUCLEOTIDE SEQUENCE</scope>
</reference>
<protein>
    <submittedName>
        <fullName evidence="2">Uncharacterized protein</fullName>
    </submittedName>
</protein>
<feature type="compositionally biased region" description="Basic residues" evidence="1">
    <location>
        <begin position="47"/>
        <end position="57"/>
    </location>
</feature>
<feature type="non-terminal residue" evidence="2">
    <location>
        <position position="82"/>
    </location>
</feature>
<comment type="caution">
    <text evidence="2">The sequence shown here is derived from an EMBL/GenBank/DDBJ whole genome shotgun (WGS) entry which is preliminary data.</text>
</comment>
<evidence type="ECO:0000313" key="2">
    <source>
        <dbReference type="EMBL" id="GFD59665.1"/>
    </source>
</evidence>
<feature type="region of interest" description="Disordered" evidence="1">
    <location>
        <begin position="47"/>
        <end position="82"/>
    </location>
</feature>
<organism evidence="2">
    <name type="scientific">Tanacetum cinerariifolium</name>
    <name type="common">Dalmatian daisy</name>
    <name type="synonym">Chrysanthemum cinerariifolium</name>
    <dbReference type="NCBI Taxonomy" id="118510"/>
    <lineage>
        <taxon>Eukaryota</taxon>
        <taxon>Viridiplantae</taxon>
        <taxon>Streptophyta</taxon>
        <taxon>Embryophyta</taxon>
        <taxon>Tracheophyta</taxon>
        <taxon>Spermatophyta</taxon>
        <taxon>Magnoliopsida</taxon>
        <taxon>eudicotyledons</taxon>
        <taxon>Gunneridae</taxon>
        <taxon>Pentapetalae</taxon>
        <taxon>asterids</taxon>
        <taxon>campanulids</taxon>
        <taxon>Asterales</taxon>
        <taxon>Asteraceae</taxon>
        <taxon>Asteroideae</taxon>
        <taxon>Anthemideae</taxon>
        <taxon>Anthemidinae</taxon>
        <taxon>Tanacetum</taxon>
    </lineage>
</organism>
<dbReference type="AlphaFoldDB" id="A0A699XIC1"/>
<gene>
    <name evidence="2" type="ORF">Tci_931634</name>
</gene>